<dbReference type="EMBL" id="NXNI01000001">
    <property type="protein sequence ID" value="PCR91175.1"/>
    <property type="molecule type" value="Genomic_DNA"/>
</dbReference>
<sequence length="522" mass="58252">MTVENEGGDRQRDRRHHEAVLELMREETVVDGDFDDAVRSITETAVRTVDCTRASIWLFDGDHVRCVDRYDGRTDEHAAGTELTAADYPAYFEALRTHRSISAVDARSDPRTRELTAAYLEPAGIDSLLDATVRADGDVIGMVCHEQVGRTREWSDAEIRFAGDVADVVHRALRNHRRAERRRELELKNRAIDEAPIGITLSAPDDDNPLIYANEQFEQLTGYAREDAFGRNCRFLQGPRTEPEPLAEMRAAIDAERPCTVELRNYRKDGSEFWNRVTIAPVANDDGDVMNYVGFQQDVTDRKEATRQLRVLHRVLRHNLSNQLNIVRGTAEQLLEGATDAETAAETIIEETDHLLGITDKHRSIVRLLSDRPSPGPIEIESLCRRVIRTVATEYPDAEITLEGESAVTVSAIPALETAIRELVENGLAHGERSQPVVVLRVDRRPETVRIRITDDGPGLPAEEARILTGDQAVEPLYHGLGMGLWLVYWIATLSRGTITVEETGSNGTTICLEVPRADASG</sequence>
<dbReference type="InterPro" id="IPR036890">
    <property type="entry name" value="HATPase_C_sf"/>
</dbReference>
<dbReference type="Gene3D" id="3.30.565.10">
    <property type="entry name" value="Histidine kinase-like ATPase, C-terminal domain"/>
    <property type="match status" value="1"/>
</dbReference>
<evidence type="ECO:0000259" key="4">
    <source>
        <dbReference type="PROSITE" id="PS50109"/>
    </source>
</evidence>
<dbReference type="SUPFAM" id="SSF55785">
    <property type="entry name" value="PYP-like sensor domain (PAS domain)"/>
    <property type="match status" value="1"/>
</dbReference>
<keyword evidence="3" id="KW-0157">Chromophore</keyword>
<feature type="domain" description="PAS" evidence="5">
    <location>
        <begin position="205"/>
        <end position="256"/>
    </location>
</feature>
<dbReference type="Pfam" id="PF13426">
    <property type="entry name" value="PAS_9"/>
    <property type="match status" value="1"/>
</dbReference>
<dbReference type="AlphaFoldDB" id="A0A2A5QWH7"/>
<dbReference type="Pfam" id="PF01590">
    <property type="entry name" value="GAF"/>
    <property type="match status" value="1"/>
</dbReference>
<protein>
    <submittedName>
        <fullName evidence="7">Histidine kinase</fullName>
    </submittedName>
</protein>
<dbReference type="InterPro" id="IPR000014">
    <property type="entry name" value="PAS"/>
</dbReference>
<reference evidence="7 8" key="1">
    <citation type="submission" date="2017-09" db="EMBL/GenBank/DDBJ databases">
        <title>Genome sequences of Natrinema ejinorence JCM 13890T.</title>
        <authorList>
            <person name="Roh S.W."/>
            <person name="Kim Y.B."/>
            <person name="Kim J.Y."/>
        </authorList>
    </citation>
    <scope>NUCLEOTIDE SEQUENCE [LARGE SCALE GENOMIC DNA]</scope>
    <source>
        <strain evidence="7 8">JCM 13890</strain>
    </source>
</reference>
<dbReference type="SMART" id="SM00065">
    <property type="entry name" value="GAF"/>
    <property type="match status" value="1"/>
</dbReference>
<keyword evidence="1" id="KW-0285">Flavoprotein</keyword>
<evidence type="ECO:0000259" key="6">
    <source>
        <dbReference type="PROSITE" id="PS50113"/>
    </source>
</evidence>
<evidence type="ECO:0000313" key="8">
    <source>
        <dbReference type="Proteomes" id="UP000219689"/>
    </source>
</evidence>
<dbReference type="InterPro" id="IPR003594">
    <property type="entry name" value="HATPase_dom"/>
</dbReference>
<evidence type="ECO:0000313" key="7">
    <source>
        <dbReference type="EMBL" id="PCR91175.1"/>
    </source>
</evidence>
<dbReference type="SMART" id="SM00387">
    <property type="entry name" value="HATPase_c"/>
    <property type="match status" value="1"/>
</dbReference>
<feature type="domain" description="PAC" evidence="6">
    <location>
        <begin position="259"/>
        <end position="311"/>
    </location>
</feature>
<dbReference type="PROSITE" id="PS50109">
    <property type="entry name" value="HIS_KIN"/>
    <property type="match status" value="1"/>
</dbReference>
<dbReference type="InterPro" id="IPR035965">
    <property type="entry name" value="PAS-like_dom_sf"/>
</dbReference>
<keyword evidence="7" id="KW-0808">Transferase</keyword>
<dbReference type="NCBIfam" id="TIGR00229">
    <property type="entry name" value="sensory_box"/>
    <property type="match status" value="1"/>
</dbReference>
<dbReference type="PANTHER" id="PTHR47429">
    <property type="entry name" value="PROTEIN TWIN LOV 1"/>
    <property type="match status" value="1"/>
</dbReference>
<dbReference type="Gene3D" id="3.30.450.20">
    <property type="entry name" value="PAS domain"/>
    <property type="match status" value="1"/>
</dbReference>
<evidence type="ECO:0000256" key="2">
    <source>
        <dbReference type="ARBA" id="ARBA00022643"/>
    </source>
</evidence>
<dbReference type="RefSeq" id="WP_097380118.1">
    <property type="nucleotide sequence ID" value="NZ_NXNI01000001.1"/>
</dbReference>
<dbReference type="SUPFAM" id="SSF55874">
    <property type="entry name" value="ATPase domain of HSP90 chaperone/DNA topoisomerase II/histidine kinase"/>
    <property type="match status" value="1"/>
</dbReference>
<comment type="caution">
    <text evidence="7">The sequence shown here is derived from an EMBL/GenBank/DDBJ whole genome shotgun (WGS) entry which is preliminary data.</text>
</comment>
<dbReference type="Gene3D" id="3.30.450.40">
    <property type="match status" value="1"/>
</dbReference>
<keyword evidence="2" id="KW-0288">FMN</keyword>
<dbReference type="PRINTS" id="PR00344">
    <property type="entry name" value="BCTRLSENSOR"/>
</dbReference>
<dbReference type="PANTHER" id="PTHR47429:SF2">
    <property type="entry name" value="PROTEIN TWIN LOV 1"/>
    <property type="match status" value="1"/>
</dbReference>
<dbReference type="PROSITE" id="PS50113">
    <property type="entry name" value="PAC"/>
    <property type="match status" value="1"/>
</dbReference>
<name>A0A2A5QWH7_9EURY</name>
<dbReference type="SUPFAM" id="SSF55781">
    <property type="entry name" value="GAF domain-like"/>
    <property type="match status" value="1"/>
</dbReference>
<dbReference type="InterPro" id="IPR000700">
    <property type="entry name" value="PAS-assoc_C"/>
</dbReference>
<accession>A0A2A5QWH7</accession>
<feature type="domain" description="Histidine kinase" evidence="4">
    <location>
        <begin position="315"/>
        <end position="519"/>
    </location>
</feature>
<dbReference type="GO" id="GO:0016301">
    <property type="term" value="F:kinase activity"/>
    <property type="evidence" value="ECO:0007669"/>
    <property type="project" value="UniProtKB-KW"/>
</dbReference>
<dbReference type="Pfam" id="PF02518">
    <property type="entry name" value="HATPase_c"/>
    <property type="match status" value="1"/>
</dbReference>
<organism evidence="7 8">
    <name type="scientific">Natrinema ejinorense</name>
    <dbReference type="NCBI Taxonomy" id="373386"/>
    <lineage>
        <taxon>Archaea</taxon>
        <taxon>Methanobacteriati</taxon>
        <taxon>Methanobacteriota</taxon>
        <taxon>Stenosarchaea group</taxon>
        <taxon>Halobacteria</taxon>
        <taxon>Halobacteriales</taxon>
        <taxon>Natrialbaceae</taxon>
        <taxon>Natrinema</taxon>
    </lineage>
</organism>
<dbReference type="OrthoDB" id="230688at2157"/>
<dbReference type="InterPro" id="IPR003018">
    <property type="entry name" value="GAF"/>
</dbReference>
<dbReference type="InterPro" id="IPR004358">
    <property type="entry name" value="Sig_transdc_His_kin-like_C"/>
</dbReference>
<evidence type="ECO:0000256" key="1">
    <source>
        <dbReference type="ARBA" id="ARBA00022630"/>
    </source>
</evidence>
<dbReference type="PROSITE" id="PS50112">
    <property type="entry name" value="PAS"/>
    <property type="match status" value="1"/>
</dbReference>
<keyword evidence="7" id="KW-0418">Kinase</keyword>
<evidence type="ECO:0000259" key="5">
    <source>
        <dbReference type="PROSITE" id="PS50112"/>
    </source>
</evidence>
<dbReference type="SMART" id="SM00086">
    <property type="entry name" value="PAC"/>
    <property type="match status" value="1"/>
</dbReference>
<dbReference type="InterPro" id="IPR029016">
    <property type="entry name" value="GAF-like_dom_sf"/>
</dbReference>
<dbReference type="InterPro" id="IPR005467">
    <property type="entry name" value="His_kinase_dom"/>
</dbReference>
<evidence type="ECO:0000256" key="3">
    <source>
        <dbReference type="ARBA" id="ARBA00022991"/>
    </source>
</evidence>
<keyword evidence="8" id="KW-1185">Reference proteome</keyword>
<gene>
    <name evidence="7" type="ORF">CP557_11950</name>
</gene>
<proteinExistence type="predicted"/>
<dbReference type="InterPro" id="IPR001610">
    <property type="entry name" value="PAC"/>
</dbReference>
<dbReference type="Proteomes" id="UP000219689">
    <property type="component" value="Unassembled WGS sequence"/>
</dbReference>
<dbReference type="CDD" id="cd00130">
    <property type="entry name" value="PAS"/>
    <property type="match status" value="1"/>
</dbReference>